<accession>A0A5J6SLC1</accession>
<dbReference type="Proteomes" id="UP000325517">
    <property type="component" value="Chromosome"/>
</dbReference>
<evidence type="ECO:0000313" key="3">
    <source>
        <dbReference type="EMBL" id="QFF98472.1"/>
    </source>
</evidence>
<keyword evidence="1" id="KW-0472">Membrane</keyword>
<evidence type="ECO:0000259" key="2">
    <source>
        <dbReference type="Pfam" id="PF13490"/>
    </source>
</evidence>
<protein>
    <recommendedName>
        <fullName evidence="2">Putative zinc-finger domain-containing protein</fullName>
    </recommendedName>
</protein>
<feature type="transmembrane region" description="Helical" evidence="1">
    <location>
        <begin position="83"/>
        <end position="102"/>
    </location>
</feature>
<dbReference type="RefSeq" id="WP_151699413.1">
    <property type="nucleotide sequence ID" value="NZ_CP031223.1"/>
</dbReference>
<dbReference type="KEGG" id="psyo:PB01_06335"/>
<dbReference type="InterPro" id="IPR027383">
    <property type="entry name" value="Znf_put"/>
</dbReference>
<keyword evidence="4" id="KW-1185">Reference proteome</keyword>
<dbReference type="OrthoDB" id="9816425at2"/>
<name>A0A5J6SLC1_9BACI</name>
<sequence>MNNECEIVKDLLPSYIDKLCSKSSENFVSTHLEHCTECKSFYNRMVLELNIEDEIEVIERQQVIQPFQKVSALLKIQKITEKALKWLVIFSLIMILILSTLATSNTTQFNKEQMHQSSIEQEQLEIMSAAFQSLNQNGLESLEDVSLNYARQIKYLAVFERNSVSIDKDISKEPTILYPLPYKDADIVYENGEIITNTITPSDYDIGTMVMEKGNYIIQFEYQDRYLNHVERAFQTKHYAKSLLEIWLPSVITLIITLILLSIWLNLVKSLRRTEGLIE</sequence>
<feature type="domain" description="Putative zinc-finger" evidence="2">
    <location>
        <begin position="5"/>
        <end position="38"/>
    </location>
</feature>
<dbReference type="AlphaFoldDB" id="A0A5J6SLC1"/>
<evidence type="ECO:0000313" key="4">
    <source>
        <dbReference type="Proteomes" id="UP000325517"/>
    </source>
</evidence>
<proteinExistence type="predicted"/>
<evidence type="ECO:0000256" key="1">
    <source>
        <dbReference type="SAM" id="Phobius"/>
    </source>
</evidence>
<reference evidence="3 4" key="1">
    <citation type="submission" date="2018-07" db="EMBL/GenBank/DDBJ databases">
        <title>Complete genome sequence of Psychrobacillus sp. PB01, isolated from iceberg, and comparative genome analysis of Psychrobacillus strains.</title>
        <authorList>
            <person name="Lee P.C."/>
        </authorList>
    </citation>
    <scope>NUCLEOTIDE SEQUENCE [LARGE SCALE GENOMIC DNA]</scope>
    <source>
        <strain evidence="3 4">PB01</strain>
    </source>
</reference>
<keyword evidence="1" id="KW-0812">Transmembrane</keyword>
<dbReference type="EMBL" id="CP031223">
    <property type="protein sequence ID" value="QFF98472.1"/>
    <property type="molecule type" value="Genomic_DNA"/>
</dbReference>
<keyword evidence="1" id="KW-1133">Transmembrane helix</keyword>
<dbReference type="Pfam" id="PF13490">
    <property type="entry name" value="zf-HC2"/>
    <property type="match status" value="1"/>
</dbReference>
<organism evidence="3 4">
    <name type="scientific">Psychrobacillus glaciei</name>
    <dbReference type="NCBI Taxonomy" id="2283160"/>
    <lineage>
        <taxon>Bacteria</taxon>
        <taxon>Bacillati</taxon>
        <taxon>Bacillota</taxon>
        <taxon>Bacilli</taxon>
        <taxon>Bacillales</taxon>
        <taxon>Bacillaceae</taxon>
        <taxon>Psychrobacillus</taxon>
    </lineage>
</organism>
<feature type="transmembrane region" description="Helical" evidence="1">
    <location>
        <begin position="246"/>
        <end position="267"/>
    </location>
</feature>
<gene>
    <name evidence="3" type="ORF">PB01_06335</name>
</gene>